<gene>
    <name evidence="1" type="ORF">Patl1_15448</name>
</gene>
<name>A0ACC1B8F4_9ROSI</name>
<organism evidence="1 2">
    <name type="scientific">Pistacia atlantica</name>
    <dbReference type="NCBI Taxonomy" id="434234"/>
    <lineage>
        <taxon>Eukaryota</taxon>
        <taxon>Viridiplantae</taxon>
        <taxon>Streptophyta</taxon>
        <taxon>Embryophyta</taxon>
        <taxon>Tracheophyta</taxon>
        <taxon>Spermatophyta</taxon>
        <taxon>Magnoliopsida</taxon>
        <taxon>eudicotyledons</taxon>
        <taxon>Gunneridae</taxon>
        <taxon>Pentapetalae</taxon>
        <taxon>rosids</taxon>
        <taxon>malvids</taxon>
        <taxon>Sapindales</taxon>
        <taxon>Anacardiaceae</taxon>
        <taxon>Pistacia</taxon>
    </lineage>
</organism>
<accession>A0ACC1B8F4</accession>
<sequence length="72" mass="8095">MFKSFTITIQVSPRDHGCSVVPQKLEYEKVNANVDYPNSLLQSILASYKEVDAYLSQQANDKLLLNCNATDN</sequence>
<evidence type="ECO:0000313" key="1">
    <source>
        <dbReference type="EMBL" id="KAJ0095229.1"/>
    </source>
</evidence>
<dbReference type="Proteomes" id="UP001164250">
    <property type="component" value="Chromosome 6"/>
</dbReference>
<keyword evidence="2" id="KW-1185">Reference proteome</keyword>
<proteinExistence type="predicted"/>
<dbReference type="EMBL" id="CM047902">
    <property type="protein sequence ID" value="KAJ0095229.1"/>
    <property type="molecule type" value="Genomic_DNA"/>
</dbReference>
<reference evidence="2" key="1">
    <citation type="journal article" date="2023" name="G3 (Bethesda)">
        <title>Genome assembly and association tests identify interacting loci associated with vigor, precocity, and sex in interspecific pistachio rootstocks.</title>
        <authorList>
            <person name="Palmer W."/>
            <person name="Jacygrad E."/>
            <person name="Sagayaradj S."/>
            <person name="Cavanaugh K."/>
            <person name="Han R."/>
            <person name="Bertier L."/>
            <person name="Beede B."/>
            <person name="Kafkas S."/>
            <person name="Golino D."/>
            <person name="Preece J."/>
            <person name="Michelmore R."/>
        </authorList>
    </citation>
    <scope>NUCLEOTIDE SEQUENCE [LARGE SCALE GENOMIC DNA]</scope>
</reference>
<protein>
    <submittedName>
        <fullName evidence="1">Uncharacterized protein</fullName>
    </submittedName>
</protein>
<evidence type="ECO:0000313" key="2">
    <source>
        <dbReference type="Proteomes" id="UP001164250"/>
    </source>
</evidence>
<comment type="caution">
    <text evidence="1">The sequence shown here is derived from an EMBL/GenBank/DDBJ whole genome shotgun (WGS) entry which is preliminary data.</text>
</comment>